<feature type="domain" description="BFD-like [2Fe-2S]-binding" evidence="9">
    <location>
        <begin position="2"/>
        <end position="51"/>
    </location>
</feature>
<keyword evidence="3" id="KW-0479">Metal-binding</keyword>
<comment type="similarity">
    <text evidence="8">Belongs to the Bfd family.</text>
</comment>
<keyword evidence="6" id="KW-0411">Iron-sulfur</keyword>
<evidence type="ECO:0000256" key="5">
    <source>
        <dbReference type="ARBA" id="ARBA00023004"/>
    </source>
</evidence>
<dbReference type="InterPro" id="IPR007419">
    <property type="entry name" value="BFD-like_2Fe2S-bd_dom"/>
</dbReference>
<dbReference type="PANTHER" id="PTHR37424">
    <property type="entry name" value="BACTERIOFERRITIN-ASSOCIATED FERREDOXIN"/>
    <property type="match status" value="1"/>
</dbReference>
<evidence type="ECO:0000256" key="2">
    <source>
        <dbReference type="ARBA" id="ARBA00022714"/>
    </source>
</evidence>
<organism evidence="10 11">
    <name type="scientific">Pelomicrobium methylotrophicum</name>
    <dbReference type="NCBI Taxonomy" id="2602750"/>
    <lineage>
        <taxon>Bacteria</taxon>
        <taxon>Pseudomonadati</taxon>
        <taxon>Pseudomonadota</taxon>
        <taxon>Hydrogenophilia</taxon>
        <taxon>Hydrogenophilia incertae sedis</taxon>
        <taxon>Pelomicrobium</taxon>
    </lineage>
</organism>
<evidence type="ECO:0000313" key="10">
    <source>
        <dbReference type="EMBL" id="TXF11400.1"/>
    </source>
</evidence>
<keyword evidence="2" id="KW-0001">2Fe-2S</keyword>
<keyword evidence="4" id="KW-0249">Electron transport</keyword>
<sequence length="65" mass="7101">MYVCLCNAITDREIRQCAERGVSSLEELRETLGVATCCGRCAQAAQQILEECMNERPHLAPAASS</sequence>
<dbReference type="FunCoup" id="A0A5C7EWK5">
    <property type="interactions" value="25"/>
</dbReference>
<evidence type="ECO:0000256" key="6">
    <source>
        <dbReference type="ARBA" id="ARBA00023014"/>
    </source>
</evidence>
<dbReference type="InParanoid" id="A0A5C7EWK5"/>
<evidence type="ECO:0000259" key="9">
    <source>
        <dbReference type="Pfam" id="PF04324"/>
    </source>
</evidence>
<keyword evidence="5" id="KW-0408">Iron</keyword>
<accession>A0A5C7EWK5</accession>
<dbReference type="Proteomes" id="UP000321201">
    <property type="component" value="Unassembled WGS sequence"/>
</dbReference>
<dbReference type="CDD" id="cd19945">
    <property type="entry name" value="Fer2_BFD"/>
    <property type="match status" value="1"/>
</dbReference>
<dbReference type="InterPro" id="IPR041854">
    <property type="entry name" value="BFD-like_2Fe2S-bd_dom_sf"/>
</dbReference>
<comment type="caution">
    <text evidence="10">The sequence shown here is derived from an EMBL/GenBank/DDBJ whole genome shotgun (WGS) entry which is preliminary data.</text>
</comment>
<dbReference type="PANTHER" id="PTHR37424:SF1">
    <property type="entry name" value="BACTERIOFERRITIN-ASSOCIATED FERREDOXIN"/>
    <property type="match status" value="1"/>
</dbReference>
<evidence type="ECO:0000256" key="4">
    <source>
        <dbReference type="ARBA" id="ARBA00022982"/>
    </source>
</evidence>
<keyword evidence="11" id="KW-1185">Reference proteome</keyword>
<evidence type="ECO:0000313" key="11">
    <source>
        <dbReference type="Proteomes" id="UP000321201"/>
    </source>
</evidence>
<gene>
    <name evidence="10" type="ORF">FR698_10920</name>
</gene>
<dbReference type="OrthoDB" id="7428628at2"/>
<dbReference type="EMBL" id="VPFL01000014">
    <property type="protein sequence ID" value="TXF11400.1"/>
    <property type="molecule type" value="Genomic_DNA"/>
</dbReference>
<keyword evidence="1" id="KW-0813">Transport</keyword>
<name>A0A5C7EWK5_9PROT</name>
<reference evidence="10 11" key="1">
    <citation type="submission" date="2019-08" db="EMBL/GenBank/DDBJ databases">
        <title>Pelomicrobium methylotrophicum gen. nov., sp. nov. a moderately thermophilic, facultatively anaerobic, lithoautotrophic and methylotrophic bacterium isolated from a terrestrial mud volcano.</title>
        <authorList>
            <person name="Slobodkina G.B."/>
            <person name="Merkel A.Y."/>
            <person name="Slobodkin A.I."/>
        </authorList>
    </citation>
    <scope>NUCLEOTIDE SEQUENCE [LARGE SCALE GENOMIC DNA]</scope>
    <source>
        <strain evidence="10 11">SM250</strain>
    </source>
</reference>
<dbReference type="InterPro" id="IPR052371">
    <property type="entry name" value="BFD-associated_ferredoxin"/>
</dbReference>
<dbReference type="GO" id="GO:0051537">
    <property type="term" value="F:2 iron, 2 sulfur cluster binding"/>
    <property type="evidence" value="ECO:0007669"/>
    <property type="project" value="UniProtKB-KW"/>
</dbReference>
<evidence type="ECO:0000256" key="7">
    <source>
        <dbReference type="ARBA" id="ARBA00039386"/>
    </source>
</evidence>
<dbReference type="AlphaFoldDB" id="A0A5C7EWK5"/>
<dbReference type="Pfam" id="PF04324">
    <property type="entry name" value="Fer2_BFD"/>
    <property type="match status" value="1"/>
</dbReference>
<dbReference type="RefSeq" id="WP_147800232.1">
    <property type="nucleotide sequence ID" value="NZ_VPFL01000014.1"/>
</dbReference>
<evidence type="ECO:0000256" key="1">
    <source>
        <dbReference type="ARBA" id="ARBA00022448"/>
    </source>
</evidence>
<protein>
    <recommendedName>
        <fullName evidence="7">Bacterioferritin-associated ferredoxin</fullName>
    </recommendedName>
</protein>
<dbReference type="GO" id="GO:0046872">
    <property type="term" value="F:metal ion binding"/>
    <property type="evidence" value="ECO:0007669"/>
    <property type="project" value="UniProtKB-KW"/>
</dbReference>
<dbReference type="Gene3D" id="1.10.10.1100">
    <property type="entry name" value="BFD-like [2Fe-2S]-binding domain"/>
    <property type="match status" value="1"/>
</dbReference>
<proteinExistence type="inferred from homology"/>
<evidence type="ECO:0000256" key="8">
    <source>
        <dbReference type="ARBA" id="ARBA00046332"/>
    </source>
</evidence>
<evidence type="ECO:0000256" key="3">
    <source>
        <dbReference type="ARBA" id="ARBA00022723"/>
    </source>
</evidence>